<reference evidence="1" key="1">
    <citation type="submission" date="2021-10" db="EMBL/GenBank/DDBJ databases">
        <title>Tropical sea cucumber genome reveals ecological adaptation and Cuvierian tubules defense mechanism.</title>
        <authorList>
            <person name="Chen T."/>
        </authorList>
    </citation>
    <scope>NUCLEOTIDE SEQUENCE</scope>
    <source>
        <strain evidence="1">Nanhai2018</strain>
        <tissue evidence="1">Muscle</tissue>
    </source>
</reference>
<sequence length="255" mass="28914">MAVILSLRNIVEMVHSPVFTNTMVGHLQTYLKEHKIIFKKAFPDSRFKPKHHFSEHYAEQIRLFGPLVHVSTIRFEAKHNFFKRIIRGISNFKNILATLARRHQLMEAYHLASPHFLGKSVVVEYVTSIHATLLSEDIKKVLPDMLPSSIISVSDTVVIERTKYSNGMFVLVASATLGLAQFAEIQLIIVSDNVTFVVKHFGCSHSKHMGAFKVHETDTLQLVRPEDLADYLPLPCYSSHGVKVIVLKHYVAVLC</sequence>
<gene>
    <name evidence="1" type="ORF">HOLleu_10395</name>
</gene>
<name>A0A9Q1CDI2_HOLLE</name>
<proteinExistence type="predicted"/>
<protein>
    <submittedName>
        <fullName evidence="1">Uncharacterized protein</fullName>
    </submittedName>
</protein>
<dbReference type="EMBL" id="JAIZAY010000004">
    <property type="protein sequence ID" value="KAJ8043346.1"/>
    <property type="molecule type" value="Genomic_DNA"/>
</dbReference>
<keyword evidence="2" id="KW-1185">Reference proteome</keyword>
<dbReference type="Proteomes" id="UP001152320">
    <property type="component" value="Chromosome 4"/>
</dbReference>
<accession>A0A9Q1CDI2</accession>
<organism evidence="1 2">
    <name type="scientific">Holothuria leucospilota</name>
    <name type="common">Black long sea cucumber</name>
    <name type="synonym">Mertensiothuria leucospilota</name>
    <dbReference type="NCBI Taxonomy" id="206669"/>
    <lineage>
        <taxon>Eukaryota</taxon>
        <taxon>Metazoa</taxon>
        <taxon>Echinodermata</taxon>
        <taxon>Eleutherozoa</taxon>
        <taxon>Echinozoa</taxon>
        <taxon>Holothuroidea</taxon>
        <taxon>Aspidochirotacea</taxon>
        <taxon>Aspidochirotida</taxon>
        <taxon>Holothuriidae</taxon>
        <taxon>Holothuria</taxon>
    </lineage>
</organism>
<comment type="caution">
    <text evidence="1">The sequence shown here is derived from an EMBL/GenBank/DDBJ whole genome shotgun (WGS) entry which is preliminary data.</text>
</comment>
<dbReference type="OrthoDB" id="10044445at2759"/>
<dbReference type="AlphaFoldDB" id="A0A9Q1CDI2"/>
<evidence type="ECO:0000313" key="1">
    <source>
        <dbReference type="EMBL" id="KAJ8043346.1"/>
    </source>
</evidence>
<evidence type="ECO:0000313" key="2">
    <source>
        <dbReference type="Proteomes" id="UP001152320"/>
    </source>
</evidence>